<evidence type="ECO:0000313" key="1">
    <source>
        <dbReference type="EMBL" id="MFD2563677.1"/>
    </source>
</evidence>
<gene>
    <name evidence="1" type="ORF">ACFSR1_13435</name>
</gene>
<organism evidence="1 2">
    <name type="scientific">Aquimarina rubra</name>
    <dbReference type="NCBI Taxonomy" id="1920033"/>
    <lineage>
        <taxon>Bacteria</taxon>
        <taxon>Pseudomonadati</taxon>
        <taxon>Bacteroidota</taxon>
        <taxon>Flavobacteriia</taxon>
        <taxon>Flavobacteriales</taxon>
        <taxon>Flavobacteriaceae</taxon>
        <taxon>Aquimarina</taxon>
    </lineage>
</organism>
<keyword evidence="2" id="KW-1185">Reference proteome</keyword>
<accession>A0ABW5LJN5</accession>
<protein>
    <submittedName>
        <fullName evidence="1">Uncharacterized protein</fullName>
    </submittedName>
</protein>
<sequence>MKKEQQLLHKVMRNFEGMQKIEVFDLLHKIEVLLFYAKSPLEIGHLEKLIASDIEDDADVDPFQFTLLPNGNFCEFAGSNDWIHVYKEVKRGFSSWNPFATYCFKTKYAPLELLKLTKKT</sequence>
<evidence type="ECO:0000313" key="2">
    <source>
        <dbReference type="Proteomes" id="UP001597319"/>
    </source>
</evidence>
<proteinExistence type="predicted"/>
<comment type="caution">
    <text evidence="1">The sequence shown here is derived from an EMBL/GenBank/DDBJ whole genome shotgun (WGS) entry which is preliminary data.</text>
</comment>
<reference evidence="2" key="1">
    <citation type="journal article" date="2019" name="Int. J. Syst. Evol. Microbiol.">
        <title>The Global Catalogue of Microorganisms (GCM) 10K type strain sequencing project: providing services to taxonomists for standard genome sequencing and annotation.</title>
        <authorList>
            <consortium name="The Broad Institute Genomics Platform"/>
            <consortium name="The Broad Institute Genome Sequencing Center for Infectious Disease"/>
            <person name="Wu L."/>
            <person name="Ma J."/>
        </authorList>
    </citation>
    <scope>NUCLEOTIDE SEQUENCE [LARGE SCALE GENOMIC DNA]</scope>
    <source>
        <strain evidence="2">KCTC 52274</strain>
    </source>
</reference>
<name>A0ABW5LJN5_9FLAO</name>
<dbReference type="RefSeq" id="WP_378293313.1">
    <property type="nucleotide sequence ID" value="NZ_JBHULE010000019.1"/>
</dbReference>
<dbReference type="Proteomes" id="UP001597319">
    <property type="component" value="Unassembled WGS sequence"/>
</dbReference>
<dbReference type="EMBL" id="JBHULE010000019">
    <property type="protein sequence ID" value="MFD2563677.1"/>
    <property type="molecule type" value="Genomic_DNA"/>
</dbReference>